<evidence type="ECO:0000313" key="2">
    <source>
        <dbReference type="EMBL" id="MBB4913969.1"/>
    </source>
</evidence>
<dbReference type="GO" id="GO:0008233">
    <property type="term" value="F:peptidase activity"/>
    <property type="evidence" value="ECO:0007669"/>
    <property type="project" value="UniProtKB-KW"/>
</dbReference>
<keyword evidence="1" id="KW-1133">Transmembrane helix</keyword>
<dbReference type="Proteomes" id="UP000552644">
    <property type="component" value="Unassembled WGS sequence"/>
</dbReference>
<dbReference type="EMBL" id="JACHJP010000001">
    <property type="protein sequence ID" value="MBB4913969.1"/>
    <property type="molecule type" value="Genomic_DNA"/>
</dbReference>
<dbReference type="RefSeq" id="WP_184712678.1">
    <property type="nucleotide sequence ID" value="NZ_JACHJP010000001.1"/>
</dbReference>
<keyword evidence="2" id="KW-0378">Hydrolase</keyword>
<dbReference type="GO" id="GO:0006508">
    <property type="term" value="P:proteolysis"/>
    <property type="evidence" value="ECO:0007669"/>
    <property type="project" value="UniProtKB-KW"/>
</dbReference>
<dbReference type="AlphaFoldDB" id="A0A7W7QIC6"/>
<keyword evidence="1" id="KW-0472">Membrane</keyword>
<organism evidence="2 3">
    <name type="scientific">Streptosporangium saharense</name>
    <dbReference type="NCBI Taxonomy" id="1706840"/>
    <lineage>
        <taxon>Bacteria</taxon>
        <taxon>Bacillati</taxon>
        <taxon>Actinomycetota</taxon>
        <taxon>Actinomycetes</taxon>
        <taxon>Streptosporangiales</taxon>
        <taxon>Streptosporangiaceae</taxon>
        <taxon>Streptosporangium</taxon>
    </lineage>
</organism>
<reference evidence="2 3" key="1">
    <citation type="submission" date="2020-08" db="EMBL/GenBank/DDBJ databases">
        <title>Genomic Encyclopedia of Type Strains, Phase III (KMG-III): the genomes of soil and plant-associated and newly described type strains.</title>
        <authorList>
            <person name="Whitman W."/>
        </authorList>
    </citation>
    <scope>NUCLEOTIDE SEQUENCE [LARGE SCALE GENOMIC DNA]</scope>
    <source>
        <strain evidence="2 3">CECT 8840</strain>
    </source>
</reference>
<keyword evidence="1" id="KW-0812">Transmembrane</keyword>
<proteinExistence type="predicted"/>
<keyword evidence="3" id="KW-1185">Reference proteome</keyword>
<evidence type="ECO:0000256" key="1">
    <source>
        <dbReference type="SAM" id="Phobius"/>
    </source>
</evidence>
<comment type="caution">
    <text evidence="2">The sequence shown here is derived from an EMBL/GenBank/DDBJ whole genome shotgun (WGS) entry which is preliminary data.</text>
</comment>
<gene>
    <name evidence="2" type="ORF">FHS44_001041</name>
</gene>
<feature type="transmembrane region" description="Helical" evidence="1">
    <location>
        <begin position="6"/>
        <end position="30"/>
    </location>
</feature>
<accession>A0A7W7QIC6</accession>
<protein>
    <submittedName>
        <fullName evidence="2">Membrane protein implicated in regulation of membrane protease activity</fullName>
    </submittedName>
</protein>
<name>A0A7W7QIC6_9ACTN</name>
<keyword evidence="2" id="KW-0645">Protease</keyword>
<sequence>MTKETLLPLGVILICTVGITVAFVLSARLYRAAMAEYRAAVDRMTRQQDQMTTQLTELNGRVAEIERILRSVG</sequence>
<evidence type="ECO:0000313" key="3">
    <source>
        <dbReference type="Proteomes" id="UP000552644"/>
    </source>
</evidence>